<keyword evidence="15 19" id="KW-0472">Membrane</keyword>
<evidence type="ECO:0000256" key="3">
    <source>
        <dbReference type="ARBA" id="ARBA00005119"/>
    </source>
</evidence>
<sequence length="267" mass="29803">MLLKRFITALVLAAIGLPASIYGGIYFWLMMAFFLVYASWEYVNLMRGAQHQPSAVLTVGGVFGILIARTVFPAYESAVLTFFVLLAMAYHLFAFESGRDQAAGDFAITVAGMVYLGWIGSYLVKLRELPQGLWWFFLVLPAVWFADSGAYFIGKNFGKHKLSPRLSPKKTWEGYWGGVLFGTLSGVLFAWLWRDNLNITLLNGALIGLVMALFTTLGDLGESMIKRQAGIKDSSHIFPGHGGVFDRIDTWLWGSALGYYLIIWFFS</sequence>
<evidence type="ECO:0000256" key="6">
    <source>
        <dbReference type="ARBA" id="ARBA00012487"/>
    </source>
</evidence>
<dbReference type="Pfam" id="PF01148">
    <property type="entry name" value="CTP_transf_1"/>
    <property type="match status" value="1"/>
</dbReference>
<feature type="transmembrane region" description="Helical" evidence="19">
    <location>
        <begin position="78"/>
        <end position="95"/>
    </location>
</feature>
<proteinExistence type="inferred from homology"/>
<feature type="transmembrane region" description="Helical" evidence="19">
    <location>
        <begin position="174"/>
        <end position="193"/>
    </location>
</feature>
<evidence type="ECO:0000256" key="10">
    <source>
        <dbReference type="ARBA" id="ARBA00022679"/>
    </source>
</evidence>
<organism evidence="20 21">
    <name type="scientific">Candidatus Desulfolinea nitratireducens</name>
    <dbReference type="NCBI Taxonomy" id="2841698"/>
    <lineage>
        <taxon>Bacteria</taxon>
        <taxon>Bacillati</taxon>
        <taxon>Chloroflexota</taxon>
        <taxon>Anaerolineae</taxon>
        <taxon>Anaerolineales</taxon>
        <taxon>Anaerolineales incertae sedis</taxon>
        <taxon>Candidatus Desulfolinea</taxon>
    </lineage>
</organism>
<evidence type="ECO:0000256" key="18">
    <source>
        <dbReference type="RuleBase" id="RU003938"/>
    </source>
</evidence>
<dbReference type="GO" id="GO:0005886">
    <property type="term" value="C:plasma membrane"/>
    <property type="evidence" value="ECO:0007669"/>
    <property type="project" value="UniProtKB-SubCell"/>
</dbReference>
<evidence type="ECO:0000256" key="5">
    <source>
        <dbReference type="ARBA" id="ARBA00010185"/>
    </source>
</evidence>
<evidence type="ECO:0000256" key="7">
    <source>
        <dbReference type="ARBA" id="ARBA00019373"/>
    </source>
</evidence>
<comment type="pathway">
    <text evidence="3 18">Phospholipid metabolism; CDP-diacylglycerol biosynthesis; CDP-diacylglycerol from sn-glycerol 3-phosphate: step 3/3.</text>
</comment>
<reference evidence="20 21" key="1">
    <citation type="submission" date="2020-08" db="EMBL/GenBank/DDBJ databases">
        <title>Bridging the membrane lipid divide: bacteria of the FCB group superphylum have the potential to synthesize archaeal ether lipids.</title>
        <authorList>
            <person name="Villanueva L."/>
            <person name="Von Meijenfeldt F.A.B."/>
            <person name="Westbye A.B."/>
            <person name="Yadav S."/>
            <person name="Hopmans E.C."/>
            <person name="Dutilh B.E."/>
            <person name="Sinninghe Damste J.S."/>
        </authorList>
    </citation>
    <scope>NUCLEOTIDE SEQUENCE [LARGE SCALE GENOMIC DNA]</scope>
    <source>
        <strain evidence="20">NIOZ-UU36</strain>
    </source>
</reference>
<evidence type="ECO:0000256" key="4">
    <source>
        <dbReference type="ARBA" id="ARBA00005189"/>
    </source>
</evidence>
<keyword evidence="9" id="KW-0444">Lipid biosynthesis</keyword>
<keyword evidence="11 18" id="KW-0812">Transmembrane</keyword>
<evidence type="ECO:0000256" key="2">
    <source>
        <dbReference type="ARBA" id="ARBA00004651"/>
    </source>
</evidence>
<comment type="catalytic activity">
    <reaction evidence="1 18">
        <text>a 1,2-diacyl-sn-glycero-3-phosphate + CTP + H(+) = a CDP-1,2-diacyl-sn-glycerol + diphosphate</text>
        <dbReference type="Rhea" id="RHEA:16229"/>
        <dbReference type="ChEBI" id="CHEBI:15378"/>
        <dbReference type="ChEBI" id="CHEBI:33019"/>
        <dbReference type="ChEBI" id="CHEBI:37563"/>
        <dbReference type="ChEBI" id="CHEBI:58332"/>
        <dbReference type="ChEBI" id="CHEBI:58608"/>
        <dbReference type="EC" id="2.7.7.41"/>
    </reaction>
</comment>
<evidence type="ECO:0000256" key="19">
    <source>
        <dbReference type="SAM" id="Phobius"/>
    </source>
</evidence>
<evidence type="ECO:0000256" key="12">
    <source>
        <dbReference type="ARBA" id="ARBA00022695"/>
    </source>
</evidence>
<dbReference type="EMBL" id="JACNJN010000028">
    <property type="protein sequence ID" value="MBC8333874.1"/>
    <property type="molecule type" value="Genomic_DNA"/>
</dbReference>
<comment type="caution">
    <text evidence="20">The sequence shown here is derived from an EMBL/GenBank/DDBJ whole genome shotgun (WGS) entry which is preliminary data.</text>
</comment>
<evidence type="ECO:0000256" key="8">
    <source>
        <dbReference type="ARBA" id="ARBA00022475"/>
    </source>
</evidence>
<dbReference type="PANTHER" id="PTHR46382:SF1">
    <property type="entry name" value="PHOSPHATIDATE CYTIDYLYLTRANSFERASE"/>
    <property type="match status" value="1"/>
</dbReference>
<feature type="transmembrane region" description="Helical" evidence="19">
    <location>
        <begin position="250"/>
        <end position="266"/>
    </location>
</feature>
<dbReference type="UniPathway" id="UPA00557">
    <property type="reaction ID" value="UER00614"/>
</dbReference>
<dbReference type="PANTHER" id="PTHR46382">
    <property type="entry name" value="PHOSPHATIDATE CYTIDYLYLTRANSFERASE"/>
    <property type="match status" value="1"/>
</dbReference>
<dbReference type="AlphaFoldDB" id="A0A8J6NG84"/>
<dbReference type="EC" id="2.7.7.41" evidence="6 18"/>
<evidence type="ECO:0000256" key="16">
    <source>
        <dbReference type="ARBA" id="ARBA00023209"/>
    </source>
</evidence>
<keyword evidence="10 18" id="KW-0808">Transferase</keyword>
<evidence type="ECO:0000256" key="13">
    <source>
        <dbReference type="ARBA" id="ARBA00022989"/>
    </source>
</evidence>
<feature type="transmembrane region" description="Helical" evidence="19">
    <location>
        <begin position="102"/>
        <end position="121"/>
    </location>
</feature>
<dbReference type="GO" id="GO:0016024">
    <property type="term" value="P:CDP-diacylglycerol biosynthetic process"/>
    <property type="evidence" value="ECO:0007669"/>
    <property type="project" value="UniProtKB-UniPathway"/>
</dbReference>
<gene>
    <name evidence="20" type="ORF">H8E29_01280</name>
</gene>
<dbReference type="GO" id="GO:0004605">
    <property type="term" value="F:phosphatidate cytidylyltransferase activity"/>
    <property type="evidence" value="ECO:0007669"/>
    <property type="project" value="UniProtKB-EC"/>
</dbReference>
<feature type="transmembrane region" description="Helical" evidence="19">
    <location>
        <begin position="133"/>
        <end position="153"/>
    </location>
</feature>
<evidence type="ECO:0000256" key="9">
    <source>
        <dbReference type="ARBA" id="ARBA00022516"/>
    </source>
</evidence>
<evidence type="ECO:0000256" key="15">
    <source>
        <dbReference type="ARBA" id="ARBA00023136"/>
    </source>
</evidence>
<feature type="transmembrane region" description="Helical" evidence="19">
    <location>
        <begin position="55"/>
        <end position="72"/>
    </location>
</feature>
<keyword evidence="13 19" id="KW-1133">Transmembrane helix</keyword>
<comment type="similarity">
    <text evidence="5 18">Belongs to the CDS family.</text>
</comment>
<dbReference type="Proteomes" id="UP000614469">
    <property type="component" value="Unassembled WGS sequence"/>
</dbReference>
<keyword evidence="8" id="KW-1003">Cell membrane</keyword>
<comment type="pathway">
    <text evidence="4">Lipid metabolism.</text>
</comment>
<evidence type="ECO:0000256" key="11">
    <source>
        <dbReference type="ARBA" id="ARBA00022692"/>
    </source>
</evidence>
<keyword evidence="12 18" id="KW-0548">Nucleotidyltransferase</keyword>
<evidence type="ECO:0000256" key="17">
    <source>
        <dbReference type="ARBA" id="ARBA00023264"/>
    </source>
</evidence>
<keyword evidence="14" id="KW-0443">Lipid metabolism</keyword>
<evidence type="ECO:0000256" key="14">
    <source>
        <dbReference type="ARBA" id="ARBA00023098"/>
    </source>
</evidence>
<keyword evidence="17" id="KW-1208">Phospholipid metabolism</keyword>
<evidence type="ECO:0000256" key="1">
    <source>
        <dbReference type="ARBA" id="ARBA00001698"/>
    </source>
</evidence>
<evidence type="ECO:0000313" key="21">
    <source>
        <dbReference type="Proteomes" id="UP000614469"/>
    </source>
</evidence>
<dbReference type="InterPro" id="IPR000374">
    <property type="entry name" value="PC_trans"/>
</dbReference>
<protein>
    <recommendedName>
        <fullName evidence="7 18">Phosphatidate cytidylyltransferase</fullName>
        <ecNumber evidence="6 18">2.7.7.41</ecNumber>
    </recommendedName>
</protein>
<accession>A0A8J6NG84</accession>
<feature type="transmembrane region" description="Helical" evidence="19">
    <location>
        <begin position="199"/>
        <end position="218"/>
    </location>
</feature>
<dbReference type="PROSITE" id="PS01315">
    <property type="entry name" value="CDS"/>
    <property type="match status" value="1"/>
</dbReference>
<comment type="subcellular location">
    <subcellularLocation>
        <location evidence="2">Cell membrane</location>
        <topology evidence="2">Multi-pass membrane protein</topology>
    </subcellularLocation>
</comment>
<keyword evidence="16" id="KW-0594">Phospholipid biosynthesis</keyword>
<name>A0A8J6NG84_9CHLR</name>
<evidence type="ECO:0000313" key="20">
    <source>
        <dbReference type="EMBL" id="MBC8333874.1"/>
    </source>
</evidence>